<accession>A0A507AZ76</accession>
<organism evidence="1 2">
    <name type="scientific">Thyridium curvatum</name>
    <dbReference type="NCBI Taxonomy" id="1093900"/>
    <lineage>
        <taxon>Eukaryota</taxon>
        <taxon>Fungi</taxon>
        <taxon>Dikarya</taxon>
        <taxon>Ascomycota</taxon>
        <taxon>Pezizomycotina</taxon>
        <taxon>Sordariomycetes</taxon>
        <taxon>Sordariomycetidae</taxon>
        <taxon>Thyridiales</taxon>
        <taxon>Thyridiaceae</taxon>
        <taxon>Thyridium</taxon>
    </lineage>
</organism>
<dbReference type="Pfam" id="PF08982">
    <property type="entry name" value="AtaL"/>
    <property type="match status" value="1"/>
</dbReference>
<sequence>MDAHTVEGRGSVRGGANGGHDFTAGPCGLPHISLSGWRNQLQTTRLSDQADAWHCHLQRTRRENTHWKLSLQEKPNMVTIFLAYTAPVNPAGTTQVLTHAQVWAGFQRKIRRPYEFVPAIESAEVISEKENSLKREVVFKAGAGPAGKVKEVCISHAPCRVDYLLDNGSKVMNIIGAGPSGDPSDLFVTYAFEWKHDDIAEGSAEAKEKEAMHQKVRSGHTRLLRKWISDNSQTAKLAVDTSIATTRKLVSAGEIQ</sequence>
<dbReference type="Gene3D" id="3.30.530.20">
    <property type="match status" value="1"/>
</dbReference>
<gene>
    <name evidence="1" type="ORF">E0L32_007481</name>
</gene>
<dbReference type="STRING" id="1093900.A0A507AZ76"/>
<evidence type="ECO:0000313" key="2">
    <source>
        <dbReference type="Proteomes" id="UP000319257"/>
    </source>
</evidence>
<name>A0A507AZ76_9PEZI</name>
<protein>
    <submittedName>
        <fullName evidence="1">Uncharacterized protein</fullName>
    </submittedName>
</protein>
<keyword evidence="2" id="KW-1185">Reference proteome</keyword>
<dbReference type="Proteomes" id="UP000319257">
    <property type="component" value="Unassembled WGS sequence"/>
</dbReference>
<dbReference type="RefSeq" id="XP_030993455.1">
    <property type="nucleotide sequence ID" value="XM_031142229.1"/>
</dbReference>
<reference evidence="1 2" key="1">
    <citation type="submission" date="2019-06" db="EMBL/GenBank/DDBJ databases">
        <title>Draft genome sequence of the filamentous fungus Phialemoniopsis curvata isolated from diesel fuel.</title>
        <authorList>
            <person name="Varaljay V.A."/>
            <person name="Lyon W.J."/>
            <person name="Crouch A.L."/>
            <person name="Drake C.E."/>
            <person name="Hollomon J.M."/>
            <person name="Nadeau L.J."/>
            <person name="Nunn H.S."/>
            <person name="Stevenson B.S."/>
            <person name="Bojanowski C.L."/>
            <person name="Crookes-Goodson W.J."/>
        </authorList>
    </citation>
    <scope>NUCLEOTIDE SEQUENCE [LARGE SCALE GENOMIC DNA]</scope>
    <source>
        <strain evidence="1 2">D216</strain>
    </source>
</reference>
<dbReference type="AlphaFoldDB" id="A0A507AZ76"/>
<comment type="caution">
    <text evidence="1">The sequence shown here is derived from an EMBL/GenBank/DDBJ whole genome shotgun (WGS) entry which is preliminary data.</text>
</comment>
<dbReference type="GeneID" id="41974928"/>
<dbReference type="SUPFAM" id="SSF55961">
    <property type="entry name" value="Bet v1-like"/>
    <property type="match status" value="1"/>
</dbReference>
<evidence type="ECO:0000313" key="1">
    <source>
        <dbReference type="EMBL" id="TPX11744.1"/>
    </source>
</evidence>
<dbReference type="InterPro" id="IPR015075">
    <property type="entry name" value="AtaL"/>
</dbReference>
<dbReference type="OrthoDB" id="2320332at2759"/>
<dbReference type="InterPro" id="IPR023393">
    <property type="entry name" value="START-like_dom_sf"/>
</dbReference>
<dbReference type="EMBL" id="SKBQ01000046">
    <property type="protein sequence ID" value="TPX11744.1"/>
    <property type="molecule type" value="Genomic_DNA"/>
</dbReference>
<proteinExistence type="predicted"/>
<dbReference type="InParanoid" id="A0A507AZ76"/>